<evidence type="ECO:0000313" key="4">
    <source>
        <dbReference type="EMBL" id="MCK8611402.1"/>
    </source>
</evidence>
<feature type="transmembrane region" description="Helical" evidence="3">
    <location>
        <begin position="7"/>
        <end position="29"/>
    </location>
</feature>
<evidence type="ECO:0000256" key="3">
    <source>
        <dbReference type="SAM" id="Phobius"/>
    </source>
</evidence>
<keyword evidence="5" id="KW-1185">Reference proteome</keyword>
<name>A0ABT0HWU7_9LACO</name>
<keyword evidence="2" id="KW-0178">Competence</keyword>
<evidence type="ECO:0000313" key="5">
    <source>
        <dbReference type="Proteomes" id="UP001522816"/>
    </source>
</evidence>
<dbReference type="Proteomes" id="UP001522816">
    <property type="component" value="Unassembled WGS sequence"/>
</dbReference>
<dbReference type="RefSeq" id="WP_138726918.1">
    <property type="nucleotide sequence ID" value="NZ_BOLW01000008.1"/>
</dbReference>
<sequence>MKRKKGFTIIETIISLVILGLIAFTITLINPLKKSYNQKNSHAVDFQLFLNNLESSKKRYVLNGKVVAYLVRMTSKDSGKDYRMFQYNSLIIISGANGGYAPILDEVKFASFKEVKKHLMIKVVFSNNETYEDVSSISYE</sequence>
<dbReference type="Pfam" id="PF07963">
    <property type="entry name" value="N_methyl"/>
    <property type="match status" value="1"/>
</dbReference>
<proteinExistence type="predicted"/>
<accession>A0ABT0HWU7</accession>
<evidence type="ECO:0000256" key="1">
    <source>
        <dbReference type="ARBA" id="ARBA00004241"/>
    </source>
</evidence>
<keyword evidence="3" id="KW-0812">Transmembrane</keyword>
<keyword evidence="3" id="KW-1133">Transmembrane helix</keyword>
<evidence type="ECO:0000256" key="2">
    <source>
        <dbReference type="ARBA" id="ARBA00023287"/>
    </source>
</evidence>
<gene>
    <name evidence="4" type="ORF">LNP10_02665</name>
</gene>
<dbReference type="Pfam" id="PF15980">
    <property type="entry name" value="ComGF"/>
    <property type="match status" value="1"/>
</dbReference>
<keyword evidence="3" id="KW-0472">Membrane</keyword>
<dbReference type="InterPro" id="IPR016977">
    <property type="entry name" value="ComGF"/>
</dbReference>
<comment type="subcellular location">
    <subcellularLocation>
        <location evidence="1">Cell surface</location>
    </subcellularLocation>
</comment>
<dbReference type="NCBIfam" id="TIGR02532">
    <property type="entry name" value="IV_pilin_GFxxxE"/>
    <property type="match status" value="1"/>
</dbReference>
<comment type="caution">
    <text evidence="4">The sequence shown here is derived from an EMBL/GenBank/DDBJ whole genome shotgun (WGS) entry which is preliminary data.</text>
</comment>
<reference evidence="4 5" key="1">
    <citation type="submission" date="2021-11" db="EMBL/GenBank/DDBJ databases">
        <title>Comparative genomics of bee honey and flower isolates.</title>
        <authorList>
            <person name="Bechtner J.D."/>
            <person name="Gallus M.K."/>
            <person name="Ehrmann M."/>
        </authorList>
    </citation>
    <scope>NUCLEOTIDE SEQUENCE [LARGE SCALE GENOMIC DNA]</scope>
    <source>
        <strain evidence="4 5">7</strain>
    </source>
</reference>
<protein>
    <submittedName>
        <fullName evidence="4">Prepilin-type N-terminal cleavage/methylation domain-containing protein</fullName>
    </submittedName>
</protein>
<organism evidence="4 5">
    <name type="scientific">Apilactobacillus nanyangensis</name>
    <dbReference type="NCBI Taxonomy" id="2799579"/>
    <lineage>
        <taxon>Bacteria</taxon>
        <taxon>Bacillati</taxon>
        <taxon>Bacillota</taxon>
        <taxon>Bacilli</taxon>
        <taxon>Lactobacillales</taxon>
        <taxon>Lactobacillaceae</taxon>
        <taxon>Apilactobacillus</taxon>
    </lineage>
</organism>
<dbReference type="InterPro" id="IPR012902">
    <property type="entry name" value="N_methyl_site"/>
</dbReference>
<dbReference type="EMBL" id="JAJIAR010000003">
    <property type="protein sequence ID" value="MCK8611402.1"/>
    <property type="molecule type" value="Genomic_DNA"/>
</dbReference>